<evidence type="ECO:0000256" key="4">
    <source>
        <dbReference type="ARBA" id="ARBA00025779"/>
    </source>
</evidence>
<comment type="similarity">
    <text evidence="4">Belongs to the TBCB family.</text>
</comment>
<dbReference type="Proteomes" id="UP000008837">
    <property type="component" value="Unassembled WGS sequence"/>
</dbReference>
<dbReference type="SUPFAM" id="SSF74924">
    <property type="entry name" value="Cap-Gly domain"/>
    <property type="match status" value="1"/>
</dbReference>
<dbReference type="Gene3D" id="2.30.30.190">
    <property type="entry name" value="CAP Gly-rich-like domain"/>
    <property type="match status" value="1"/>
</dbReference>
<dbReference type="PROSITE" id="PS00845">
    <property type="entry name" value="CAP_GLY_1"/>
    <property type="match status" value="1"/>
</dbReference>
<dbReference type="GO" id="GO:0005737">
    <property type="term" value="C:cytoplasm"/>
    <property type="evidence" value="ECO:0007669"/>
    <property type="project" value="UniProtKB-SubCell"/>
</dbReference>
<feature type="domain" description="CAP-Gly" evidence="5">
    <location>
        <begin position="174"/>
        <end position="216"/>
    </location>
</feature>
<dbReference type="STRING" id="425265.A8QD00"/>
<dbReference type="OMA" id="WCGIEFD"/>
<dbReference type="EMBL" id="AAYY01000020">
    <property type="protein sequence ID" value="EDP41519.1"/>
    <property type="molecule type" value="Genomic_DNA"/>
</dbReference>
<evidence type="ECO:0000256" key="3">
    <source>
        <dbReference type="ARBA" id="ARBA00023186"/>
    </source>
</evidence>
<sequence length="237" mass="26328">MQVTLFIHAPGVHVLSERRFPKDIRKDELQQRVEIVTGIPPATQRLELVHGDGRVANCASFPPDVAILQAWGASDGMQIQVHDKRGPLLADEESVTKYELSDEQYAARHDTLRAYKQAHGLGRFASNTGTAGAAKVTDKHQLDDQHKDGVECGARCMVDTGDGFERRGTVRFIGPTKFAPGFWVGVEFDEPVGKNDGSVQGERYFETRMHYGGFVRLAHVHVGEQYASEQIDDELEL</sequence>
<proteinExistence type="inferred from homology"/>
<dbReference type="AlphaFoldDB" id="A8QD00"/>
<dbReference type="KEGG" id="mgl:MGL_4068"/>
<dbReference type="OrthoDB" id="5295208at2759"/>
<comment type="caution">
    <text evidence="6">The sequence shown here is derived from an EMBL/GenBank/DDBJ whole genome shotgun (WGS) entry which is preliminary data.</text>
</comment>
<dbReference type="PANTHER" id="PTHR18916">
    <property type="entry name" value="DYNACTIN 1-RELATED MICROTUBULE-BINDING"/>
    <property type="match status" value="1"/>
</dbReference>
<dbReference type="GeneID" id="5853059"/>
<dbReference type="InterPro" id="IPR000626">
    <property type="entry name" value="Ubiquitin-like_dom"/>
</dbReference>
<dbReference type="InParanoid" id="A8QD00"/>
<dbReference type="Pfam" id="PF01302">
    <property type="entry name" value="CAP_GLY"/>
    <property type="match status" value="1"/>
</dbReference>
<name>A8QD00_MALGO</name>
<evidence type="ECO:0000256" key="2">
    <source>
        <dbReference type="ARBA" id="ARBA00022490"/>
    </source>
</evidence>
<keyword evidence="7" id="KW-1185">Reference proteome</keyword>
<dbReference type="GO" id="GO:0005634">
    <property type="term" value="C:nucleus"/>
    <property type="evidence" value="ECO:0007669"/>
    <property type="project" value="TreeGrafter"/>
</dbReference>
<dbReference type="PROSITE" id="PS50245">
    <property type="entry name" value="CAP_GLY_2"/>
    <property type="match status" value="1"/>
</dbReference>
<evidence type="ECO:0000313" key="6">
    <source>
        <dbReference type="EMBL" id="EDP41519.1"/>
    </source>
</evidence>
<accession>A8QD00</accession>
<dbReference type="SMART" id="SM01052">
    <property type="entry name" value="CAP_GLY"/>
    <property type="match status" value="1"/>
</dbReference>
<dbReference type="GO" id="GO:0031122">
    <property type="term" value="P:cytoplasmic microtubule organization"/>
    <property type="evidence" value="ECO:0007669"/>
    <property type="project" value="TreeGrafter"/>
</dbReference>
<dbReference type="GO" id="GO:0051010">
    <property type="term" value="F:microtubule plus-end binding"/>
    <property type="evidence" value="ECO:0007669"/>
    <property type="project" value="TreeGrafter"/>
</dbReference>
<protein>
    <recommendedName>
        <fullName evidence="5">CAP-Gly domain-containing protein</fullName>
    </recommendedName>
</protein>
<dbReference type="Gene3D" id="3.10.20.90">
    <property type="entry name" value="Phosphatidylinositol 3-kinase Catalytic Subunit, Chain A, domain 1"/>
    <property type="match status" value="1"/>
</dbReference>
<dbReference type="InterPro" id="IPR036859">
    <property type="entry name" value="CAP-Gly_dom_sf"/>
</dbReference>
<dbReference type="Pfam" id="PF14560">
    <property type="entry name" value="Ubiquitin_2"/>
    <property type="match status" value="1"/>
</dbReference>
<organism evidence="6 7">
    <name type="scientific">Malassezia globosa (strain ATCC MYA-4612 / CBS 7966)</name>
    <name type="common">Dandruff-associated fungus</name>
    <dbReference type="NCBI Taxonomy" id="425265"/>
    <lineage>
        <taxon>Eukaryota</taxon>
        <taxon>Fungi</taxon>
        <taxon>Dikarya</taxon>
        <taxon>Basidiomycota</taxon>
        <taxon>Ustilaginomycotina</taxon>
        <taxon>Malasseziomycetes</taxon>
        <taxon>Malasseziales</taxon>
        <taxon>Malasseziaceae</taxon>
        <taxon>Malassezia</taxon>
    </lineage>
</organism>
<evidence type="ECO:0000256" key="1">
    <source>
        <dbReference type="ARBA" id="ARBA00004496"/>
    </source>
</evidence>
<evidence type="ECO:0000259" key="5">
    <source>
        <dbReference type="PROSITE" id="PS50245"/>
    </source>
</evidence>
<dbReference type="RefSeq" id="XP_001728733.1">
    <property type="nucleotide sequence ID" value="XM_001728681.1"/>
</dbReference>
<evidence type="ECO:0000313" key="7">
    <source>
        <dbReference type="Proteomes" id="UP000008837"/>
    </source>
</evidence>
<dbReference type="PANTHER" id="PTHR18916:SF85">
    <property type="entry name" value="TUBULIN-FOLDING COFACTOR B"/>
    <property type="match status" value="1"/>
</dbReference>
<reference evidence="6 7" key="1">
    <citation type="journal article" date="2007" name="Proc. Natl. Acad. Sci. U.S.A.">
        <title>Dandruff-associated Malassezia genomes reveal convergent and divergent virulence traits shared with plant and human fungal pathogens.</title>
        <authorList>
            <person name="Xu J."/>
            <person name="Saunders C.W."/>
            <person name="Hu P."/>
            <person name="Grant R.A."/>
            <person name="Boekhout T."/>
            <person name="Kuramae E.E."/>
            <person name="Kronstad J.W."/>
            <person name="Deangelis Y.M."/>
            <person name="Reeder N.L."/>
            <person name="Johnstone K.R."/>
            <person name="Leland M."/>
            <person name="Fieno A.M."/>
            <person name="Begley W.M."/>
            <person name="Sun Y."/>
            <person name="Lacey M.P."/>
            <person name="Chaudhary T."/>
            <person name="Keough T."/>
            <person name="Chu L."/>
            <person name="Sears R."/>
            <person name="Yuan B."/>
            <person name="Dawson T.L.Jr."/>
        </authorList>
    </citation>
    <scope>NUCLEOTIDE SEQUENCE [LARGE SCALE GENOMIC DNA]</scope>
    <source>
        <strain evidence="7">ATCC MYA-4612 / CBS 7966</strain>
    </source>
</reference>
<keyword evidence="2" id="KW-0963">Cytoplasm</keyword>
<dbReference type="GO" id="GO:0035371">
    <property type="term" value="C:microtubule plus-end"/>
    <property type="evidence" value="ECO:0007669"/>
    <property type="project" value="TreeGrafter"/>
</dbReference>
<dbReference type="SUPFAM" id="SSF54236">
    <property type="entry name" value="Ubiquitin-like"/>
    <property type="match status" value="1"/>
</dbReference>
<comment type="subcellular location">
    <subcellularLocation>
        <location evidence="1">Cytoplasm</location>
    </subcellularLocation>
</comment>
<dbReference type="VEuPathDB" id="FungiDB:MGL_4068"/>
<dbReference type="InterPro" id="IPR029071">
    <property type="entry name" value="Ubiquitin-like_domsf"/>
</dbReference>
<dbReference type="InterPro" id="IPR000938">
    <property type="entry name" value="CAP-Gly_domain"/>
</dbReference>
<gene>
    <name evidence="6" type="ORF">MGL_4068</name>
</gene>
<dbReference type="FunCoup" id="A8QD00">
    <property type="interactions" value="309"/>
</dbReference>
<keyword evidence="3" id="KW-0143">Chaperone</keyword>